<organism evidence="1 2">
    <name type="scientific">Tenacibaculum aiptasiae</name>
    <dbReference type="NCBI Taxonomy" id="426481"/>
    <lineage>
        <taxon>Bacteria</taxon>
        <taxon>Pseudomonadati</taxon>
        <taxon>Bacteroidota</taxon>
        <taxon>Flavobacteriia</taxon>
        <taxon>Flavobacteriales</taxon>
        <taxon>Flavobacteriaceae</taxon>
        <taxon>Tenacibaculum</taxon>
    </lineage>
</organism>
<evidence type="ECO:0000313" key="1">
    <source>
        <dbReference type="EMBL" id="KAB1159756.1"/>
    </source>
</evidence>
<protein>
    <recommendedName>
        <fullName evidence="3">Lipocalin family protein</fullName>
    </recommendedName>
</protein>
<proteinExistence type="predicted"/>
<accession>A0A7J5AQ71</accession>
<dbReference type="OrthoDB" id="1191317at2"/>
<sequence>MKKLLILTFTFISFLSCTDSDQNMKDPFIGTWYKFSYQGKEVSDCEKKTTFNVEENGNISISSFEEYENKCIDDGTASGKWSKHNGNTYGITLTEDSSPSLRELTFKDNNNTFSFADNENGKTFTYTYKRK</sequence>
<reference evidence="1 2" key="1">
    <citation type="submission" date="2019-09" db="EMBL/GenBank/DDBJ databases">
        <authorList>
            <person name="Cao W.R."/>
        </authorList>
    </citation>
    <scope>NUCLEOTIDE SEQUENCE [LARGE SCALE GENOMIC DNA]</scope>
    <source>
        <strain evidence="2">a4</strain>
    </source>
</reference>
<name>A0A7J5AQ71_9FLAO</name>
<dbReference type="AlphaFoldDB" id="A0A7J5AQ71"/>
<evidence type="ECO:0000313" key="2">
    <source>
        <dbReference type="Proteomes" id="UP000467305"/>
    </source>
</evidence>
<keyword evidence="2" id="KW-1185">Reference proteome</keyword>
<gene>
    <name evidence="1" type="ORF">F7018_05455</name>
</gene>
<dbReference type="Proteomes" id="UP000467305">
    <property type="component" value="Unassembled WGS sequence"/>
</dbReference>
<evidence type="ECO:0008006" key="3">
    <source>
        <dbReference type="Google" id="ProtNLM"/>
    </source>
</evidence>
<comment type="caution">
    <text evidence="1">The sequence shown here is derived from an EMBL/GenBank/DDBJ whole genome shotgun (WGS) entry which is preliminary data.</text>
</comment>
<dbReference type="RefSeq" id="WP_150899002.1">
    <property type="nucleotide sequence ID" value="NZ_WAAU01000008.1"/>
</dbReference>
<dbReference type="PROSITE" id="PS51257">
    <property type="entry name" value="PROKAR_LIPOPROTEIN"/>
    <property type="match status" value="1"/>
</dbReference>
<dbReference type="EMBL" id="WAAU01000008">
    <property type="protein sequence ID" value="KAB1159756.1"/>
    <property type="molecule type" value="Genomic_DNA"/>
</dbReference>